<comment type="caution">
    <text evidence="2">The sequence shown here is derived from an EMBL/GenBank/DDBJ whole genome shotgun (WGS) entry which is preliminary data.</text>
</comment>
<feature type="transmembrane region" description="Helical" evidence="1">
    <location>
        <begin position="39"/>
        <end position="61"/>
    </location>
</feature>
<accession>A0ABD6A3A3</accession>
<dbReference type="EMBL" id="JBHTAT010000001">
    <property type="protein sequence ID" value="MFC7256852.1"/>
    <property type="molecule type" value="Genomic_DNA"/>
</dbReference>
<dbReference type="RefSeq" id="WP_379706349.1">
    <property type="nucleotide sequence ID" value="NZ_JBHTAT010000001.1"/>
</dbReference>
<dbReference type="Proteomes" id="UP001596434">
    <property type="component" value="Unassembled WGS sequence"/>
</dbReference>
<proteinExistence type="predicted"/>
<dbReference type="InterPro" id="IPR055957">
    <property type="entry name" value="DUF7535"/>
</dbReference>
<name>A0ABD6A3A3_9EURY</name>
<dbReference type="AlphaFoldDB" id="A0ABD6A3A3"/>
<reference evidence="2 3" key="1">
    <citation type="journal article" date="2019" name="Int. J. Syst. Evol. Microbiol.">
        <title>The Global Catalogue of Microorganisms (GCM) 10K type strain sequencing project: providing services to taxonomists for standard genome sequencing and annotation.</title>
        <authorList>
            <consortium name="The Broad Institute Genomics Platform"/>
            <consortium name="The Broad Institute Genome Sequencing Center for Infectious Disease"/>
            <person name="Wu L."/>
            <person name="Ma J."/>
        </authorList>
    </citation>
    <scope>NUCLEOTIDE SEQUENCE [LARGE SCALE GENOMIC DNA]</scope>
    <source>
        <strain evidence="2 3">GX21</strain>
    </source>
</reference>
<keyword evidence="1" id="KW-1133">Transmembrane helix</keyword>
<evidence type="ECO:0000313" key="3">
    <source>
        <dbReference type="Proteomes" id="UP001596434"/>
    </source>
</evidence>
<sequence length="76" mass="7857">MSAPRISSTSDADEDAGTTAVYRTVSESFRSRPGAEVDVIGWSPFLGIVILLPSLPILLLVGAVTNALDAVAPTAE</sequence>
<protein>
    <submittedName>
        <fullName evidence="2">Uncharacterized protein</fullName>
    </submittedName>
</protein>
<keyword evidence="1" id="KW-0472">Membrane</keyword>
<evidence type="ECO:0000313" key="2">
    <source>
        <dbReference type="EMBL" id="MFC7256852.1"/>
    </source>
</evidence>
<dbReference type="GeneID" id="96955248"/>
<evidence type="ECO:0000256" key="1">
    <source>
        <dbReference type="SAM" id="Phobius"/>
    </source>
</evidence>
<gene>
    <name evidence="2" type="ORF">ACFQKE_16320</name>
</gene>
<dbReference type="Pfam" id="PF24379">
    <property type="entry name" value="DUF7535"/>
    <property type="match status" value="1"/>
</dbReference>
<keyword evidence="3" id="KW-1185">Reference proteome</keyword>
<keyword evidence="1" id="KW-0812">Transmembrane</keyword>
<organism evidence="2 3">
    <name type="scientific">Haloplanus litoreus</name>
    <dbReference type="NCBI Taxonomy" id="767515"/>
    <lineage>
        <taxon>Archaea</taxon>
        <taxon>Methanobacteriati</taxon>
        <taxon>Methanobacteriota</taxon>
        <taxon>Stenosarchaea group</taxon>
        <taxon>Halobacteria</taxon>
        <taxon>Halobacteriales</taxon>
        <taxon>Haloferacaceae</taxon>
        <taxon>Haloplanus</taxon>
    </lineage>
</organism>